<evidence type="ECO:0000313" key="1">
    <source>
        <dbReference type="EMBL" id="MZL35686.1"/>
    </source>
</evidence>
<proteinExistence type="predicted"/>
<accession>A0A6L8XYN8</accession>
<gene>
    <name evidence="2" type="ORF">GT712_19440</name>
    <name evidence="1" type="ORF">GT728_21650</name>
</gene>
<dbReference type="Proteomes" id="UP000477156">
    <property type="component" value="Unassembled WGS sequence"/>
</dbReference>
<comment type="caution">
    <text evidence="2">The sequence shown here is derived from an EMBL/GenBank/DDBJ whole genome shotgun (WGS) entry which is preliminary data.</text>
</comment>
<evidence type="ECO:0000313" key="2">
    <source>
        <dbReference type="EMBL" id="MZS91145.1"/>
    </source>
</evidence>
<evidence type="ECO:0000313" key="4">
    <source>
        <dbReference type="Proteomes" id="UP000477285"/>
    </source>
</evidence>
<dbReference type="EMBL" id="WWVQ01000144">
    <property type="protein sequence ID" value="MZL35686.1"/>
    <property type="molecule type" value="Genomic_DNA"/>
</dbReference>
<name>A0A6L8XYN8_9FIRM</name>
<sequence>MLPVYSPESHSLYQDFLISNFLLYYPDPFSISRQTWKIIVQFWHLDLSQTTSILLGSYSKFGPAPRDPVSMLRSYLLSIKLKITSITDWVSRLKECPLYAIISGFSPDDVPGIGTFYDFFRHIWNSEQKHLSVQLRHKKKKTPKGKKHGEKTPNIKSTSAARFLDFYKKHPLPDPSLSPLSLIFRLYKQQFLDVSVSHGLIQPSAISLAGDGSPIRTSARLRYKKVCSCSENGISHCNCKRLFSQPDCNIGWDSSRDCYFSGYHLYMFVASDSANDLPVFPILERASRHDMLSFLHTFFTMKTWLPQYRVTKLLLDAAHDADAVYRYCQESGIQPFIDLNSGNTGNFIYKDTFTINNNGVPVCKLGLHMKPDGVERNRNRCKWRCPKTDRSGCHCETPCSDSSYGRVVHTPVKDNPRLFNIPPRNSLEWDKEYDRRTSVERSNKREKEDYKLEDGRHRSSMMWYCRLYCTMMLQHLDAWEMPSIVAFQSLLSLDA</sequence>
<dbReference type="EMBL" id="WWVF01000075">
    <property type="protein sequence ID" value="MZS91145.1"/>
    <property type="molecule type" value="Genomic_DNA"/>
</dbReference>
<evidence type="ECO:0000313" key="3">
    <source>
        <dbReference type="Proteomes" id="UP000477156"/>
    </source>
</evidence>
<dbReference type="RefSeq" id="WP_161234533.1">
    <property type="nucleotide sequence ID" value="NZ_JAAINE010000093.1"/>
</dbReference>
<organism evidence="2 3">
    <name type="scientific">Blautia wexlerae</name>
    <dbReference type="NCBI Taxonomy" id="418240"/>
    <lineage>
        <taxon>Bacteria</taxon>
        <taxon>Bacillati</taxon>
        <taxon>Bacillota</taxon>
        <taxon>Clostridia</taxon>
        <taxon>Lachnospirales</taxon>
        <taxon>Lachnospiraceae</taxon>
        <taxon>Blautia</taxon>
    </lineage>
</organism>
<evidence type="ECO:0008006" key="5">
    <source>
        <dbReference type="Google" id="ProtNLM"/>
    </source>
</evidence>
<protein>
    <recommendedName>
        <fullName evidence="5">Transposase</fullName>
    </recommendedName>
</protein>
<dbReference type="Proteomes" id="UP000477285">
    <property type="component" value="Unassembled WGS sequence"/>
</dbReference>
<reference evidence="3 4" key="1">
    <citation type="journal article" date="2019" name="Nat. Med.">
        <title>A library of human gut bacterial isolates paired with longitudinal multiomics data enables mechanistic microbiome research.</title>
        <authorList>
            <person name="Poyet M."/>
            <person name="Groussin M."/>
            <person name="Gibbons S.M."/>
            <person name="Avila-Pacheco J."/>
            <person name="Jiang X."/>
            <person name="Kearney S.M."/>
            <person name="Perrotta A.R."/>
            <person name="Berdy B."/>
            <person name="Zhao S."/>
            <person name="Lieberman T.D."/>
            <person name="Swanson P.K."/>
            <person name="Smith M."/>
            <person name="Roesemann S."/>
            <person name="Alexander J.E."/>
            <person name="Rich S.A."/>
            <person name="Livny J."/>
            <person name="Vlamakis H."/>
            <person name="Clish C."/>
            <person name="Bullock K."/>
            <person name="Deik A."/>
            <person name="Scott J."/>
            <person name="Pierce K.A."/>
            <person name="Xavier R.J."/>
            <person name="Alm E.J."/>
        </authorList>
    </citation>
    <scope>NUCLEOTIDE SEQUENCE [LARGE SCALE GENOMIC DNA]</scope>
    <source>
        <strain evidence="1 4">BIOML-A1</strain>
        <strain evidence="2 3">BIOML-A12</strain>
    </source>
</reference>
<dbReference type="AlphaFoldDB" id="A0A6L8XYN8"/>